<protein>
    <submittedName>
        <fullName evidence="1">Uncharacterized protein</fullName>
    </submittedName>
</protein>
<keyword evidence="2" id="KW-1185">Reference proteome</keyword>
<sequence>MITGFFHTLRYLKTKASNKEDNKNTITSKTDENTRPRFKFKEKDNWNHNIYDIKKEQFTGLASVIYNLDDQYRDELFLKKLNEEILWDDDSRFHIIGFNSSFCLIDMKSGSKRWFSEEIDAKNRLRWIDTLIYQDTDLLKFLKETSNEWYNNDKSKRYYIRANGVVDRKTRCYIDLPSKDDQPLLVCEEGVSSYETTKLMAHLYNLIEEGVI</sequence>
<evidence type="ECO:0000313" key="1">
    <source>
        <dbReference type="EMBL" id="MBA2176860.1"/>
    </source>
</evidence>
<proteinExistence type="predicted"/>
<name>A0A838CY36_9BACI</name>
<dbReference type="Proteomes" id="UP000571017">
    <property type="component" value="Unassembled WGS sequence"/>
</dbReference>
<gene>
    <name evidence="1" type="ORF">H0266_18430</name>
</gene>
<reference evidence="1 2" key="1">
    <citation type="journal article" date="2004" name="Extremophiles">
        <title>Halobacillus locisalis sp. nov., a halophilic bacterium isolated from a marine solar saltern of the Yellow Sea in Korea.</title>
        <authorList>
            <person name="Yoon J.H."/>
            <person name="Kang K.H."/>
            <person name="Oh T.K."/>
            <person name="Park Y.H."/>
        </authorList>
    </citation>
    <scope>NUCLEOTIDE SEQUENCE [LARGE SCALE GENOMIC DNA]</scope>
    <source>
        <strain evidence="1 2">KCTC 3788</strain>
    </source>
</reference>
<evidence type="ECO:0000313" key="2">
    <source>
        <dbReference type="Proteomes" id="UP000571017"/>
    </source>
</evidence>
<dbReference type="AlphaFoldDB" id="A0A838CY36"/>
<accession>A0A838CY36</accession>
<dbReference type="EMBL" id="JACEFG010000005">
    <property type="protein sequence ID" value="MBA2176860.1"/>
    <property type="molecule type" value="Genomic_DNA"/>
</dbReference>
<dbReference type="RefSeq" id="WP_181473921.1">
    <property type="nucleotide sequence ID" value="NZ_JACEFG010000005.1"/>
</dbReference>
<organism evidence="1 2">
    <name type="scientific">Halobacillus locisalis</name>
    <dbReference type="NCBI Taxonomy" id="220753"/>
    <lineage>
        <taxon>Bacteria</taxon>
        <taxon>Bacillati</taxon>
        <taxon>Bacillota</taxon>
        <taxon>Bacilli</taxon>
        <taxon>Bacillales</taxon>
        <taxon>Bacillaceae</taxon>
        <taxon>Halobacillus</taxon>
    </lineage>
</organism>
<comment type="caution">
    <text evidence="1">The sequence shown here is derived from an EMBL/GenBank/DDBJ whole genome shotgun (WGS) entry which is preliminary data.</text>
</comment>